<dbReference type="AlphaFoldDB" id="A0A9P1GD08"/>
<evidence type="ECO:0000313" key="3">
    <source>
        <dbReference type="EMBL" id="CAL4795770.1"/>
    </source>
</evidence>
<reference evidence="2" key="2">
    <citation type="submission" date="2024-04" db="EMBL/GenBank/DDBJ databases">
        <authorList>
            <person name="Chen Y."/>
            <person name="Shah S."/>
            <person name="Dougan E. K."/>
            <person name="Thang M."/>
            <person name="Chan C."/>
        </authorList>
    </citation>
    <scope>NUCLEOTIDE SEQUENCE [LARGE SCALE GENOMIC DNA]</scope>
</reference>
<keyword evidence="3" id="KW-0808">Transferase</keyword>
<gene>
    <name evidence="1" type="ORF">C1SCF055_LOCUS33901</name>
</gene>
<sequence length="291" mass="32548">MARASVATKQWRETGRSLCAVLRCPCVLNASFHFQGMPGPHLDCEALHSALELISVFAPLELHHAVLDAAEAGIKEFLEALGGGSQLTQLSGEQLRGILIYLMLPQLRNTKFVQNRRHAVLSPLTLLVALMKPAERRILLELLVSELPQAFILKKAVVPSIRLFLNERARMLSTRHTLEDPGLWHGTLLMQLLFLANEKLQEDQRHQLDLENDLGALKSRFLAPLGELWWMLLEQTIPPLVAFQQLMAAMGSASWPKCCVLLMHRNLIPVAFKQKVLQATLGPLGILCRTD</sequence>
<organism evidence="1">
    <name type="scientific">Cladocopium goreaui</name>
    <dbReference type="NCBI Taxonomy" id="2562237"/>
    <lineage>
        <taxon>Eukaryota</taxon>
        <taxon>Sar</taxon>
        <taxon>Alveolata</taxon>
        <taxon>Dinophyceae</taxon>
        <taxon>Suessiales</taxon>
        <taxon>Symbiodiniaceae</taxon>
        <taxon>Cladocopium</taxon>
    </lineage>
</organism>
<comment type="caution">
    <text evidence="1">The sequence shown here is derived from an EMBL/GenBank/DDBJ whole genome shotgun (WGS) entry which is preliminary data.</text>
</comment>
<evidence type="ECO:0000313" key="1">
    <source>
        <dbReference type="EMBL" id="CAI4008458.1"/>
    </source>
</evidence>
<accession>A0A9P1GD08</accession>
<dbReference type="EMBL" id="CAMXCT030004290">
    <property type="protein sequence ID" value="CAL4795770.1"/>
    <property type="molecule type" value="Genomic_DNA"/>
</dbReference>
<proteinExistence type="predicted"/>
<dbReference type="GO" id="GO:0016740">
    <property type="term" value="F:transferase activity"/>
    <property type="evidence" value="ECO:0007669"/>
    <property type="project" value="UniProtKB-KW"/>
</dbReference>
<dbReference type="EMBL" id="CAMXCT010004290">
    <property type="protein sequence ID" value="CAI4008458.1"/>
    <property type="molecule type" value="Genomic_DNA"/>
</dbReference>
<evidence type="ECO:0000313" key="4">
    <source>
        <dbReference type="Proteomes" id="UP001152797"/>
    </source>
</evidence>
<keyword evidence="4" id="KW-1185">Reference proteome</keyword>
<protein>
    <submittedName>
        <fullName evidence="3">HECT-type E3 ubiquitin transferase</fullName>
    </submittedName>
</protein>
<dbReference type="Proteomes" id="UP001152797">
    <property type="component" value="Unassembled WGS sequence"/>
</dbReference>
<evidence type="ECO:0000313" key="2">
    <source>
        <dbReference type="EMBL" id="CAL1161833.1"/>
    </source>
</evidence>
<dbReference type="EMBL" id="CAMXCT020004290">
    <property type="protein sequence ID" value="CAL1161833.1"/>
    <property type="molecule type" value="Genomic_DNA"/>
</dbReference>
<reference evidence="1" key="1">
    <citation type="submission" date="2022-10" db="EMBL/GenBank/DDBJ databases">
        <authorList>
            <person name="Chen Y."/>
            <person name="Dougan E. K."/>
            <person name="Chan C."/>
            <person name="Rhodes N."/>
            <person name="Thang M."/>
        </authorList>
    </citation>
    <scope>NUCLEOTIDE SEQUENCE</scope>
</reference>
<name>A0A9P1GD08_9DINO</name>